<feature type="chain" id="PRO_5038614206" evidence="8">
    <location>
        <begin position="26"/>
        <end position="416"/>
    </location>
</feature>
<organism evidence="9 10">
    <name type="scientific">Candidatus Bilophila faecipullorum</name>
    <dbReference type="NCBI Taxonomy" id="2838482"/>
    <lineage>
        <taxon>Bacteria</taxon>
        <taxon>Pseudomonadati</taxon>
        <taxon>Thermodesulfobacteriota</taxon>
        <taxon>Desulfovibrionia</taxon>
        <taxon>Desulfovibrionales</taxon>
        <taxon>Desulfovibrionaceae</taxon>
        <taxon>Bilophila</taxon>
    </lineage>
</organism>
<dbReference type="InterPro" id="IPR005017">
    <property type="entry name" value="OMPP1/FadL/TodX"/>
</dbReference>
<dbReference type="GO" id="GO:0009279">
    <property type="term" value="C:cell outer membrane"/>
    <property type="evidence" value="ECO:0007669"/>
    <property type="project" value="UniProtKB-SubCell"/>
</dbReference>
<comment type="similarity">
    <text evidence="2">Belongs to the OmpP1/FadL family.</text>
</comment>
<evidence type="ECO:0000256" key="8">
    <source>
        <dbReference type="SAM" id="SignalP"/>
    </source>
</evidence>
<proteinExistence type="inferred from homology"/>
<protein>
    <submittedName>
        <fullName evidence="9">Outer membrane protein transport protein</fullName>
    </submittedName>
</protein>
<evidence type="ECO:0000256" key="4">
    <source>
        <dbReference type="ARBA" id="ARBA00022692"/>
    </source>
</evidence>
<keyword evidence="7" id="KW-0998">Cell outer membrane</keyword>
<evidence type="ECO:0000256" key="2">
    <source>
        <dbReference type="ARBA" id="ARBA00008163"/>
    </source>
</evidence>
<reference evidence="9" key="2">
    <citation type="submission" date="2021-04" db="EMBL/GenBank/DDBJ databases">
        <authorList>
            <person name="Gilroy R."/>
        </authorList>
    </citation>
    <scope>NUCLEOTIDE SEQUENCE</scope>
    <source>
        <strain evidence="9">ChiSxjej5B17-1746</strain>
    </source>
</reference>
<gene>
    <name evidence="9" type="ORF">H9874_02355</name>
</gene>
<keyword evidence="6" id="KW-0472">Membrane</keyword>
<dbReference type="PANTHER" id="PTHR35093:SF8">
    <property type="entry name" value="OUTER MEMBRANE PROTEIN NMB0088-RELATED"/>
    <property type="match status" value="1"/>
</dbReference>
<comment type="caution">
    <text evidence="9">The sequence shown here is derived from an EMBL/GenBank/DDBJ whole genome shotgun (WGS) entry which is preliminary data.</text>
</comment>
<keyword evidence="5 8" id="KW-0732">Signal</keyword>
<evidence type="ECO:0000256" key="6">
    <source>
        <dbReference type="ARBA" id="ARBA00023136"/>
    </source>
</evidence>
<reference evidence="9" key="1">
    <citation type="journal article" date="2021" name="PeerJ">
        <title>Extensive microbial diversity within the chicken gut microbiome revealed by metagenomics and culture.</title>
        <authorList>
            <person name="Gilroy R."/>
            <person name="Ravi A."/>
            <person name="Getino M."/>
            <person name="Pursley I."/>
            <person name="Horton D.L."/>
            <person name="Alikhan N.F."/>
            <person name="Baker D."/>
            <person name="Gharbi K."/>
            <person name="Hall N."/>
            <person name="Watson M."/>
            <person name="Adriaenssens E.M."/>
            <person name="Foster-Nyarko E."/>
            <person name="Jarju S."/>
            <person name="Secka A."/>
            <person name="Antonio M."/>
            <person name="Oren A."/>
            <person name="Chaudhuri R.R."/>
            <person name="La Ragione R."/>
            <person name="Hildebrand F."/>
            <person name="Pallen M.J."/>
        </authorList>
    </citation>
    <scope>NUCLEOTIDE SEQUENCE</scope>
    <source>
        <strain evidence="9">ChiSxjej5B17-1746</strain>
    </source>
</reference>
<evidence type="ECO:0000313" key="10">
    <source>
        <dbReference type="Proteomes" id="UP000824264"/>
    </source>
</evidence>
<evidence type="ECO:0000256" key="7">
    <source>
        <dbReference type="ARBA" id="ARBA00023237"/>
    </source>
</evidence>
<dbReference type="Gene3D" id="2.40.160.60">
    <property type="entry name" value="Outer membrane protein transport protein (OMPP1/FadL/TodX)"/>
    <property type="match status" value="1"/>
</dbReference>
<dbReference type="SUPFAM" id="SSF56935">
    <property type="entry name" value="Porins"/>
    <property type="match status" value="1"/>
</dbReference>
<comment type="subcellular location">
    <subcellularLocation>
        <location evidence="1">Cell outer membrane</location>
        <topology evidence="1">Multi-pass membrane protein</topology>
    </subcellularLocation>
</comment>
<accession>A0A9D1QYH7</accession>
<keyword evidence="3" id="KW-1134">Transmembrane beta strand</keyword>
<evidence type="ECO:0000256" key="1">
    <source>
        <dbReference type="ARBA" id="ARBA00004571"/>
    </source>
</evidence>
<keyword evidence="4" id="KW-0812">Transmembrane</keyword>
<dbReference type="EMBL" id="DXGI01000089">
    <property type="protein sequence ID" value="HIW77974.1"/>
    <property type="molecule type" value="Genomic_DNA"/>
</dbReference>
<sequence length="416" mass="45858">MKRIVTLLLACCLFTAAPLNGTARAEGFALSDFGARGTALAGGMVGRADDPSAVAWNPAGITQLPGTQMMVGMTFIQPSGTVDTEGDMGSRSTDVDTHTWANPHLYLTHQFSDRLWGGVGLFSRFGLGNSYPNNWPGHLNLEYVSLKTVSLNPNLAFKVTDKLSLALGVEFMYATMFMKKDADLGAMSPVFAGQYNQQKLSASGINPGFNVAAHYTFNDQWAAGLTYRSRVRQRVHGHVEFDDKGMIPGHRLSNSDLHGTLNLPDVISLGVVWRPTKDLSLEAGTVYTVWSNYRSLNIYVDDYPDSYSPKNWRDTWGFNISAEYKALDWLTLRGGYIYETSPMNEGTCDYMTPSDGRHRITAGVGFNWDRWTVDLAYAYLIINELNYDKSSADGVRDGRSHGGDSHIAALSVGYKF</sequence>
<dbReference type="GO" id="GO:0015483">
    <property type="term" value="F:long-chain fatty acid transporting porin activity"/>
    <property type="evidence" value="ECO:0007669"/>
    <property type="project" value="TreeGrafter"/>
</dbReference>
<evidence type="ECO:0000256" key="5">
    <source>
        <dbReference type="ARBA" id="ARBA00022729"/>
    </source>
</evidence>
<name>A0A9D1QYH7_9BACT</name>
<dbReference type="AlphaFoldDB" id="A0A9D1QYH7"/>
<dbReference type="Pfam" id="PF03349">
    <property type="entry name" value="Toluene_X"/>
    <property type="match status" value="1"/>
</dbReference>
<dbReference type="Proteomes" id="UP000824264">
    <property type="component" value="Unassembled WGS sequence"/>
</dbReference>
<evidence type="ECO:0000256" key="3">
    <source>
        <dbReference type="ARBA" id="ARBA00022452"/>
    </source>
</evidence>
<feature type="signal peptide" evidence="8">
    <location>
        <begin position="1"/>
        <end position="25"/>
    </location>
</feature>
<dbReference type="PANTHER" id="PTHR35093">
    <property type="entry name" value="OUTER MEMBRANE PROTEIN NMB0088-RELATED"/>
    <property type="match status" value="1"/>
</dbReference>
<evidence type="ECO:0000313" key="9">
    <source>
        <dbReference type="EMBL" id="HIW77974.1"/>
    </source>
</evidence>